<dbReference type="AlphaFoldDB" id="C6VYH3"/>
<keyword evidence="2" id="KW-1185">Reference proteome</keyword>
<evidence type="ECO:0000313" key="1">
    <source>
        <dbReference type="EMBL" id="ACT91652.1"/>
    </source>
</evidence>
<evidence type="ECO:0008006" key="3">
    <source>
        <dbReference type="Google" id="ProtNLM"/>
    </source>
</evidence>
<dbReference type="EMBL" id="CP001619">
    <property type="protein sequence ID" value="ACT91652.1"/>
    <property type="molecule type" value="Genomic_DNA"/>
</dbReference>
<dbReference type="PROSITE" id="PS51257">
    <property type="entry name" value="PROKAR_LIPOPROTEIN"/>
    <property type="match status" value="1"/>
</dbReference>
<dbReference type="OrthoDB" id="957496at2"/>
<dbReference type="Proteomes" id="UP000002011">
    <property type="component" value="Chromosome"/>
</dbReference>
<proteinExistence type="predicted"/>
<dbReference type="STRING" id="471854.Dfer_0383"/>
<name>C6VYH3_DYAFD</name>
<protein>
    <recommendedName>
        <fullName evidence="3">Lipoprotein</fullName>
    </recommendedName>
</protein>
<evidence type="ECO:0000313" key="2">
    <source>
        <dbReference type="Proteomes" id="UP000002011"/>
    </source>
</evidence>
<accession>C6VYH3</accession>
<gene>
    <name evidence="1" type="ordered locus">Dfer_0383</name>
</gene>
<dbReference type="HOGENOM" id="CLU_2045952_0_0_10"/>
<dbReference type="KEGG" id="dfe:Dfer_0383"/>
<organism evidence="1 2">
    <name type="scientific">Dyadobacter fermentans (strain ATCC 700827 / DSM 18053 / CIP 107007 / KCTC 52180 / NS114)</name>
    <dbReference type="NCBI Taxonomy" id="471854"/>
    <lineage>
        <taxon>Bacteria</taxon>
        <taxon>Pseudomonadati</taxon>
        <taxon>Bacteroidota</taxon>
        <taxon>Cytophagia</taxon>
        <taxon>Cytophagales</taxon>
        <taxon>Spirosomataceae</taxon>
        <taxon>Dyadobacter</taxon>
    </lineage>
</organism>
<reference evidence="1 2" key="1">
    <citation type="journal article" date="2009" name="Stand. Genomic Sci.">
        <title>Complete genome sequence of Dyadobacter fermentans type strain (NS114).</title>
        <authorList>
            <person name="Lang E."/>
            <person name="Lapidus A."/>
            <person name="Chertkov O."/>
            <person name="Brettin T."/>
            <person name="Detter J.C."/>
            <person name="Han C."/>
            <person name="Copeland A."/>
            <person name="Glavina Del Rio T."/>
            <person name="Nolan M."/>
            <person name="Chen F."/>
            <person name="Lucas S."/>
            <person name="Tice H."/>
            <person name="Cheng J.F."/>
            <person name="Land M."/>
            <person name="Hauser L."/>
            <person name="Chang Y.J."/>
            <person name="Jeffries C.D."/>
            <person name="Kopitz M."/>
            <person name="Bruce D."/>
            <person name="Goodwin L."/>
            <person name="Pitluck S."/>
            <person name="Ovchinnikova G."/>
            <person name="Pati A."/>
            <person name="Ivanova N."/>
            <person name="Mavrommatis K."/>
            <person name="Chen A."/>
            <person name="Palaniappan K."/>
            <person name="Chain P."/>
            <person name="Bristow J."/>
            <person name="Eisen J.A."/>
            <person name="Markowitz V."/>
            <person name="Hugenholtz P."/>
            <person name="Goker M."/>
            <person name="Rohde M."/>
            <person name="Kyrpides N.C."/>
            <person name="Klenk H.P."/>
        </authorList>
    </citation>
    <scope>NUCLEOTIDE SEQUENCE [LARGE SCALE GENOMIC DNA]</scope>
    <source>
        <strain evidence="2">ATCC 700827 / DSM 18053 / CIP 107007 / KCTC 52180 / NS114</strain>
    </source>
</reference>
<sequence length="120" mass="13672">MKVNSRIQFALVAMMVACNSGDTSIKVKDDDDYYRFTAQFDEDKSPAISRFISEHISPVRVDPERDSKIVTVLDDQTKLTVESAPGEIMIYLDKDENSRASYHRVKNLCEGVKEIIMGHR</sequence>
<dbReference type="RefSeq" id="WP_012780000.1">
    <property type="nucleotide sequence ID" value="NC_013037.1"/>
</dbReference>
<dbReference type="eggNOG" id="ENOG502ZQYG">
    <property type="taxonomic scope" value="Bacteria"/>
</dbReference>